<evidence type="ECO:0000256" key="1">
    <source>
        <dbReference type="SAM" id="MobiDB-lite"/>
    </source>
</evidence>
<dbReference type="EnsemblPlants" id="Ma10_t00210.1">
    <property type="protein sequence ID" value="Ma10_p00210.1"/>
    <property type="gene ID" value="Ma10_g00210"/>
</dbReference>
<evidence type="ECO:0000313" key="2">
    <source>
        <dbReference type="EMBL" id="CAG1852075.1"/>
    </source>
</evidence>
<dbReference type="EMBL" id="HG996476">
    <property type="protein sequence ID" value="CAG1852075.1"/>
    <property type="molecule type" value="Genomic_DNA"/>
</dbReference>
<accession>A0A804KQZ1</accession>
<reference evidence="3" key="2">
    <citation type="submission" date="2021-05" db="UniProtKB">
        <authorList>
            <consortium name="EnsemblPlants"/>
        </authorList>
    </citation>
    <scope>IDENTIFICATION</scope>
    <source>
        <strain evidence="3">subsp. malaccensis</strain>
    </source>
</reference>
<evidence type="ECO:0000313" key="4">
    <source>
        <dbReference type="Proteomes" id="UP000012960"/>
    </source>
</evidence>
<dbReference type="PANTHER" id="PTHR46407:SF3">
    <property type="entry name" value="OS02G0208700 PROTEIN"/>
    <property type="match status" value="1"/>
</dbReference>
<dbReference type="Gene3D" id="2.120.10.80">
    <property type="entry name" value="Kelch-type beta propeller"/>
    <property type="match status" value="1"/>
</dbReference>
<dbReference type="Proteomes" id="UP000012960">
    <property type="component" value="Unplaced"/>
</dbReference>
<feature type="region of interest" description="Disordered" evidence="1">
    <location>
        <begin position="39"/>
        <end position="60"/>
    </location>
</feature>
<dbReference type="PANTHER" id="PTHR46407">
    <property type="entry name" value="OS02G0208700 PROTEIN"/>
    <property type="match status" value="1"/>
</dbReference>
<protein>
    <submittedName>
        <fullName evidence="2">(wild Malaysian banana) hypothetical protein</fullName>
    </submittedName>
</protein>
<dbReference type="SUPFAM" id="SSF117281">
    <property type="entry name" value="Kelch motif"/>
    <property type="match status" value="1"/>
</dbReference>
<gene>
    <name evidence="2" type="ORF">GSMUA_103260.1</name>
</gene>
<dbReference type="AlphaFoldDB" id="A0A804KQZ1"/>
<dbReference type="InParanoid" id="A0A804KQZ1"/>
<organism evidence="3 4">
    <name type="scientific">Musa acuminata subsp. malaccensis</name>
    <name type="common">Wild banana</name>
    <name type="synonym">Musa malaccensis</name>
    <dbReference type="NCBI Taxonomy" id="214687"/>
    <lineage>
        <taxon>Eukaryota</taxon>
        <taxon>Viridiplantae</taxon>
        <taxon>Streptophyta</taxon>
        <taxon>Embryophyta</taxon>
        <taxon>Tracheophyta</taxon>
        <taxon>Spermatophyta</taxon>
        <taxon>Magnoliopsida</taxon>
        <taxon>Liliopsida</taxon>
        <taxon>Zingiberales</taxon>
        <taxon>Musaceae</taxon>
        <taxon>Musa</taxon>
    </lineage>
</organism>
<evidence type="ECO:0000313" key="3">
    <source>
        <dbReference type="EnsemblPlants" id="Ma10_p00210.1"/>
    </source>
</evidence>
<dbReference type="Gramene" id="Ma10_t00210.1">
    <property type="protein sequence ID" value="Ma10_p00210.1"/>
    <property type="gene ID" value="Ma10_g00210"/>
</dbReference>
<dbReference type="GO" id="GO:0080037">
    <property type="term" value="P:negative regulation of cytokinin-activated signaling pathway"/>
    <property type="evidence" value="ECO:0007669"/>
    <property type="project" value="InterPro"/>
</dbReference>
<dbReference type="OrthoDB" id="191037at2759"/>
<dbReference type="InterPro" id="IPR015915">
    <property type="entry name" value="Kelch-typ_b-propeller"/>
</dbReference>
<keyword evidence="4" id="KW-1185">Reference proteome</keyword>
<name>A0A804KQZ1_MUSAM</name>
<sequence length="195" mass="22419">MPASIEIVMWPWIITMYIQLFPSNFTCVFMRLPVSNDRRENGRRDGWRRSEIATSTPPPPLPFTPFDPVTGAWSCLPSASGLPHCLSLFCHLAAVAQQLVVIGRWDSETWAAFDRVHVYDFMSSTWRHGARMPRSRWSFACTTSKELRGGVRRQRHDEEKNALRSAIAYDVTADKWALLPDMARERDECGGDFRR</sequence>
<feature type="compositionally biased region" description="Basic and acidic residues" evidence="1">
    <location>
        <begin position="39"/>
        <end position="51"/>
    </location>
</feature>
<dbReference type="OMA" id="ERYECKC"/>
<proteinExistence type="predicted"/>
<reference evidence="2" key="1">
    <citation type="submission" date="2021-03" db="EMBL/GenBank/DDBJ databases">
        <authorList>
            <consortium name="Genoscope - CEA"/>
            <person name="William W."/>
        </authorList>
    </citation>
    <scope>NUCLEOTIDE SEQUENCE</scope>
    <source>
        <strain evidence="2">Doubled-haploid Pahang</strain>
    </source>
</reference>
<dbReference type="GO" id="GO:2000762">
    <property type="term" value="P:regulation of phenylpropanoid metabolic process"/>
    <property type="evidence" value="ECO:0007669"/>
    <property type="project" value="InterPro"/>
</dbReference>
<dbReference type="InterPro" id="IPR044595">
    <property type="entry name" value="KMD1-4"/>
</dbReference>